<dbReference type="Gene3D" id="1.10.10.10">
    <property type="entry name" value="Winged helix-like DNA-binding domain superfamily/Winged helix DNA-binding domain"/>
    <property type="match status" value="1"/>
</dbReference>
<dbReference type="Pfam" id="PF03704">
    <property type="entry name" value="BTAD"/>
    <property type="match status" value="1"/>
</dbReference>
<dbReference type="InterPro" id="IPR051677">
    <property type="entry name" value="AfsR-DnrI-RedD_regulator"/>
</dbReference>
<protein>
    <submittedName>
        <fullName evidence="2">Tetratricopeptide repeat protein</fullName>
    </submittedName>
</protein>
<dbReference type="Proteomes" id="UP000334019">
    <property type="component" value="Chromosome"/>
</dbReference>
<evidence type="ECO:0000259" key="1">
    <source>
        <dbReference type="SMART" id="SM01043"/>
    </source>
</evidence>
<dbReference type="KEGG" id="atq:GH723_07830"/>
<dbReference type="PANTHER" id="PTHR35807">
    <property type="entry name" value="TRANSCRIPTIONAL REGULATOR REDD-RELATED"/>
    <property type="match status" value="1"/>
</dbReference>
<dbReference type="InterPro" id="IPR005158">
    <property type="entry name" value="BTAD"/>
</dbReference>
<keyword evidence="3" id="KW-1185">Reference proteome</keyword>
<sequence>MTTTLQLLGGFEVRAGGVRVDLPAAGERLVALLALRRGPQTRDVVARAVWPATTPSPGARLLDTLLGRLSDQVRQGIDVDPHGSLSLGSGWDVDLDQALDAARRLHVDPTPVGADLVVFRLDLLPGWFEPWLDEVQARYRRLRMSVLRRVGRHQLDVGDVDDAADIALELLADDPCNEEAQLLLVEALLARGDHALARRTLDRFRRRLRYELGVEPTAGMRAAIARAEHPARGGV</sequence>
<evidence type="ECO:0000313" key="2">
    <source>
        <dbReference type="EMBL" id="QGG95022.1"/>
    </source>
</evidence>
<name>A0A5Q2RJF7_9ACTN</name>
<organism evidence="2 3">
    <name type="scientific">Actinomarinicola tropica</name>
    <dbReference type="NCBI Taxonomy" id="2789776"/>
    <lineage>
        <taxon>Bacteria</taxon>
        <taxon>Bacillati</taxon>
        <taxon>Actinomycetota</taxon>
        <taxon>Acidimicrobiia</taxon>
        <taxon>Acidimicrobiales</taxon>
        <taxon>Iamiaceae</taxon>
        <taxon>Actinomarinicola</taxon>
    </lineage>
</organism>
<dbReference type="InterPro" id="IPR036388">
    <property type="entry name" value="WH-like_DNA-bd_sf"/>
</dbReference>
<proteinExistence type="predicted"/>
<dbReference type="AlphaFoldDB" id="A0A5Q2RJF7"/>
<dbReference type="InterPro" id="IPR011990">
    <property type="entry name" value="TPR-like_helical_dom_sf"/>
</dbReference>
<reference evidence="2 3" key="1">
    <citation type="submission" date="2019-11" db="EMBL/GenBank/DDBJ databases">
        <authorList>
            <person name="He Y."/>
        </authorList>
    </citation>
    <scope>NUCLEOTIDE SEQUENCE [LARGE SCALE GENOMIC DNA]</scope>
    <source>
        <strain evidence="2 3">SCSIO 58843</strain>
    </source>
</reference>
<dbReference type="RefSeq" id="WP_153759130.1">
    <property type="nucleotide sequence ID" value="NZ_CP045851.1"/>
</dbReference>
<accession>A0A5Q2RJF7</accession>
<dbReference type="SUPFAM" id="SSF48452">
    <property type="entry name" value="TPR-like"/>
    <property type="match status" value="1"/>
</dbReference>
<gene>
    <name evidence="2" type="ORF">GH723_07830</name>
</gene>
<dbReference type="SMART" id="SM01043">
    <property type="entry name" value="BTAD"/>
    <property type="match status" value="1"/>
</dbReference>
<feature type="domain" description="Bacterial transcriptional activator" evidence="1">
    <location>
        <begin position="93"/>
        <end position="228"/>
    </location>
</feature>
<evidence type="ECO:0000313" key="3">
    <source>
        <dbReference type="Proteomes" id="UP000334019"/>
    </source>
</evidence>
<dbReference type="Gene3D" id="1.25.40.10">
    <property type="entry name" value="Tetratricopeptide repeat domain"/>
    <property type="match status" value="1"/>
</dbReference>
<dbReference type="EMBL" id="CP045851">
    <property type="protein sequence ID" value="QGG95022.1"/>
    <property type="molecule type" value="Genomic_DNA"/>
</dbReference>